<dbReference type="InterPro" id="IPR014732">
    <property type="entry name" value="OMPdecase"/>
</dbReference>
<dbReference type="EC" id="4.1.1.23" evidence="7"/>
<organism evidence="12 13">
    <name type="scientific">Verrucomicrobia subdivision 6 bacterium BACL9 MAG-120924-bin69</name>
    <dbReference type="NCBI Taxonomy" id="1655635"/>
    <lineage>
        <taxon>Bacteria</taxon>
        <taxon>Pseudomonadati</taxon>
        <taxon>Verrucomicrobiota</taxon>
        <taxon>Verrucomicrobiia</taxon>
        <taxon>Verrucomicrobiales</taxon>
        <taxon>Verrucomicrobia subdivision 6</taxon>
    </lineage>
</organism>
<feature type="binding site" evidence="7 9">
    <location>
        <position position="189"/>
    </location>
    <ligand>
        <name>substrate</name>
    </ligand>
</feature>
<dbReference type="GO" id="GO:0004590">
    <property type="term" value="F:orotidine-5'-phosphate decarboxylase activity"/>
    <property type="evidence" value="ECO:0007669"/>
    <property type="project" value="UniProtKB-UniRule"/>
</dbReference>
<feature type="active site" description="For OMPdecase activity" evidence="8">
    <location>
        <position position="63"/>
    </location>
</feature>
<comment type="catalytic activity">
    <reaction evidence="6 7 10">
        <text>orotidine 5'-phosphate + H(+) = UMP + CO2</text>
        <dbReference type="Rhea" id="RHEA:11596"/>
        <dbReference type="ChEBI" id="CHEBI:15378"/>
        <dbReference type="ChEBI" id="CHEBI:16526"/>
        <dbReference type="ChEBI" id="CHEBI:57538"/>
        <dbReference type="ChEBI" id="CHEBI:57865"/>
        <dbReference type="EC" id="4.1.1.23"/>
    </reaction>
</comment>
<dbReference type="NCBIfam" id="NF001273">
    <property type="entry name" value="PRK00230.1"/>
    <property type="match status" value="1"/>
</dbReference>
<dbReference type="EMBL" id="LIDN01000016">
    <property type="protein sequence ID" value="KRP34368.1"/>
    <property type="molecule type" value="Genomic_DNA"/>
</dbReference>
<dbReference type="UniPathway" id="UPA00070">
    <property type="reaction ID" value="UER00120"/>
</dbReference>
<comment type="caution">
    <text evidence="12">The sequence shown here is derived from an EMBL/GenBank/DDBJ whole genome shotgun (WGS) entry which is preliminary data.</text>
</comment>
<feature type="binding site" evidence="7 9">
    <location>
        <position position="180"/>
    </location>
    <ligand>
        <name>substrate</name>
    </ligand>
</feature>
<evidence type="ECO:0000256" key="10">
    <source>
        <dbReference type="RuleBase" id="RU000512"/>
    </source>
</evidence>
<protein>
    <recommendedName>
        <fullName evidence="7">Orotidine 5'-phosphate decarboxylase</fullName>
        <ecNumber evidence="7">4.1.1.23</ecNumber>
    </recommendedName>
    <alternativeName>
        <fullName evidence="7">OMP decarboxylase</fullName>
        <shortName evidence="7">OMPDCase</shortName>
        <shortName evidence="7">OMPdecase</shortName>
    </alternativeName>
</protein>
<dbReference type="InterPro" id="IPR011060">
    <property type="entry name" value="RibuloseP-bd_barrel"/>
</dbReference>
<dbReference type="GO" id="GO:0044205">
    <property type="term" value="P:'de novo' UMP biosynthetic process"/>
    <property type="evidence" value="ECO:0007669"/>
    <property type="project" value="UniProtKB-UniRule"/>
</dbReference>
<accession>A0A0R2XE07</accession>
<comment type="similarity">
    <text evidence="7">Belongs to the OMP decarboxylase family. Type 1 subfamily.</text>
</comment>
<dbReference type="SMART" id="SM00934">
    <property type="entry name" value="OMPdecase"/>
    <property type="match status" value="1"/>
</dbReference>
<evidence type="ECO:0000256" key="6">
    <source>
        <dbReference type="ARBA" id="ARBA00049157"/>
    </source>
</evidence>
<feature type="active site" description="For OMPdecase activity" evidence="8">
    <location>
        <position position="65"/>
    </location>
</feature>
<dbReference type="PANTHER" id="PTHR32119:SF2">
    <property type="entry name" value="OROTIDINE 5'-PHOSPHATE DECARBOXYLASE"/>
    <property type="match status" value="1"/>
</dbReference>
<feature type="binding site" evidence="7 9">
    <location>
        <position position="119"/>
    </location>
    <ligand>
        <name>substrate</name>
    </ligand>
</feature>
<feature type="binding site" evidence="7">
    <location>
        <begin position="63"/>
        <end position="72"/>
    </location>
    <ligand>
        <name>substrate</name>
    </ligand>
</feature>
<comment type="subunit">
    <text evidence="7">Homodimer.</text>
</comment>
<evidence type="ECO:0000256" key="3">
    <source>
        <dbReference type="ARBA" id="ARBA00022793"/>
    </source>
</evidence>
<reference evidence="12 13" key="1">
    <citation type="submission" date="2015-10" db="EMBL/GenBank/DDBJ databases">
        <title>Metagenome-Assembled Genomes uncover a global brackish microbiome.</title>
        <authorList>
            <person name="Hugerth L.W."/>
            <person name="Larsson J."/>
            <person name="Alneberg J."/>
            <person name="Lindh M.V."/>
            <person name="Legrand C."/>
            <person name="Pinhassi J."/>
            <person name="Andersson A.F."/>
        </authorList>
    </citation>
    <scope>NUCLEOTIDE SEQUENCE [LARGE SCALE GENOMIC DNA]</scope>
    <source>
        <strain evidence="12">BACL9 MAG-120924-bin69</strain>
    </source>
</reference>
<dbReference type="PROSITE" id="PS00156">
    <property type="entry name" value="OMPDECASE"/>
    <property type="match status" value="1"/>
</dbReference>
<dbReference type="GO" id="GO:0005829">
    <property type="term" value="C:cytosol"/>
    <property type="evidence" value="ECO:0007669"/>
    <property type="project" value="TreeGrafter"/>
</dbReference>
<evidence type="ECO:0000313" key="13">
    <source>
        <dbReference type="Proteomes" id="UP000051220"/>
    </source>
</evidence>
<feature type="binding site" evidence="7 9">
    <location>
        <position position="209"/>
    </location>
    <ligand>
        <name>substrate</name>
    </ligand>
</feature>
<evidence type="ECO:0000256" key="9">
    <source>
        <dbReference type="PIRSR" id="PIRSR614732-2"/>
    </source>
</evidence>
<comment type="pathway">
    <text evidence="2 7 10">Pyrimidine metabolism; UMP biosynthesis via de novo pathway; UMP from orotate: step 2/2.</text>
</comment>
<dbReference type="InterPro" id="IPR013785">
    <property type="entry name" value="Aldolase_TIM"/>
</dbReference>
<evidence type="ECO:0000256" key="8">
    <source>
        <dbReference type="PIRSR" id="PIRSR614732-1"/>
    </source>
</evidence>
<proteinExistence type="inferred from homology"/>
<evidence type="ECO:0000259" key="11">
    <source>
        <dbReference type="SMART" id="SM00934"/>
    </source>
</evidence>
<dbReference type="HAMAP" id="MF_01200_B">
    <property type="entry name" value="OMPdecase_type1_B"/>
    <property type="match status" value="1"/>
</dbReference>
<keyword evidence="3 7" id="KW-0210">Decarboxylase</keyword>
<keyword evidence="4 7" id="KW-0665">Pyrimidine biosynthesis</keyword>
<dbReference type="SUPFAM" id="SSF51366">
    <property type="entry name" value="Ribulose-phoshate binding barrel"/>
    <property type="match status" value="1"/>
</dbReference>
<dbReference type="NCBIfam" id="TIGR01740">
    <property type="entry name" value="pyrF"/>
    <property type="match status" value="1"/>
</dbReference>
<dbReference type="Gene3D" id="3.20.20.70">
    <property type="entry name" value="Aldolase class I"/>
    <property type="match status" value="1"/>
</dbReference>
<name>A0A0R2XE07_9BACT</name>
<evidence type="ECO:0000256" key="4">
    <source>
        <dbReference type="ARBA" id="ARBA00022975"/>
    </source>
</evidence>
<dbReference type="InterPro" id="IPR018089">
    <property type="entry name" value="OMPdecase_AS"/>
</dbReference>
<evidence type="ECO:0000256" key="2">
    <source>
        <dbReference type="ARBA" id="ARBA00004861"/>
    </source>
</evidence>
<dbReference type="Pfam" id="PF00215">
    <property type="entry name" value="OMPdecase"/>
    <property type="match status" value="1"/>
</dbReference>
<sequence length="230" mass="24080">MGGVKSDQIILALDVDTAEEALGWAKRFRGRVGTFKVGLQLYLREGGKVLAGLQKLEVPLFLDLKFHDIPHTVGQAVRAVAPWRPRFLTVHATGGKEMMEAAVSHAFPETKILGVTLLTSLTPEAVRATGWVGGVDETVGNLSALARAAGLAGIVCSPHEAKKERGAWGPLAEIVTPGVRPPGSKADDQARSKSPAEAIAAGASRIVVGRPILHAPDPEGVLESILAGEG</sequence>
<feature type="binding site" evidence="7 9">
    <location>
        <position position="36"/>
    </location>
    <ligand>
        <name>substrate</name>
    </ligand>
</feature>
<feature type="binding site" evidence="7 9">
    <location>
        <position position="210"/>
    </location>
    <ligand>
        <name>substrate</name>
    </ligand>
</feature>
<evidence type="ECO:0000256" key="1">
    <source>
        <dbReference type="ARBA" id="ARBA00002356"/>
    </source>
</evidence>
<gene>
    <name evidence="7" type="primary">pyrF</name>
    <name evidence="12" type="ORF">ABS33_00940</name>
</gene>
<feature type="active site" description="For OMPdecase activity" evidence="8">
    <location>
        <position position="68"/>
    </location>
</feature>
<keyword evidence="5 7" id="KW-0456">Lyase</keyword>
<dbReference type="AlphaFoldDB" id="A0A0R2XE07"/>
<evidence type="ECO:0000313" key="12">
    <source>
        <dbReference type="EMBL" id="KRP34368.1"/>
    </source>
</evidence>
<feature type="active site" description="Proton donor" evidence="7">
    <location>
        <position position="65"/>
    </location>
</feature>
<dbReference type="PANTHER" id="PTHR32119">
    <property type="entry name" value="OROTIDINE 5'-PHOSPHATE DECARBOXYLASE"/>
    <property type="match status" value="1"/>
</dbReference>
<dbReference type="InterPro" id="IPR001754">
    <property type="entry name" value="OMPdeCOase_dom"/>
</dbReference>
<dbReference type="GO" id="GO:0006207">
    <property type="term" value="P:'de novo' pyrimidine nucleobase biosynthetic process"/>
    <property type="evidence" value="ECO:0007669"/>
    <property type="project" value="InterPro"/>
</dbReference>
<feature type="domain" description="Orotidine 5'-phosphate decarboxylase" evidence="11">
    <location>
        <begin position="8"/>
        <end position="225"/>
    </location>
</feature>
<evidence type="ECO:0000256" key="7">
    <source>
        <dbReference type="HAMAP-Rule" id="MF_01200"/>
    </source>
</evidence>
<comment type="function">
    <text evidence="1 7">Catalyzes the decarboxylation of orotidine 5'-monophosphate (OMP) to uridine 5'-monophosphate (UMP).</text>
</comment>
<feature type="binding site" evidence="7 9">
    <location>
        <position position="14"/>
    </location>
    <ligand>
        <name>substrate</name>
    </ligand>
</feature>
<evidence type="ECO:0000256" key="5">
    <source>
        <dbReference type="ARBA" id="ARBA00023239"/>
    </source>
</evidence>
<dbReference type="InterPro" id="IPR047596">
    <property type="entry name" value="OMPdecase_bac"/>
</dbReference>
<dbReference type="CDD" id="cd04725">
    <property type="entry name" value="OMP_decarboxylase_like"/>
    <property type="match status" value="1"/>
</dbReference>
<dbReference type="Proteomes" id="UP000051220">
    <property type="component" value="Unassembled WGS sequence"/>
</dbReference>